<keyword evidence="2" id="KW-1185">Reference proteome</keyword>
<evidence type="ECO:0000313" key="1">
    <source>
        <dbReference type="EMBL" id="KAK8061334.1"/>
    </source>
</evidence>
<dbReference type="RefSeq" id="XP_066714596.1">
    <property type="nucleotide sequence ID" value="XM_066859109.1"/>
</dbReference>
<dbReference type="GeneID" id="92092172"/>
<reference evidence="1 2" key="1">
    <citation type="submission" date="2023-01" db="EMBL/GenBank/DDBJ databases">
        <title>Analysis of 21 Apiospora genomes using comparative genomics revels a genus with tremendous synthesis potential of carbohydrate active enzymes and secondary metabolites.</title>
        <authorList>
            <person name="Sorensen T."/>
        </authorList>
    </citation>
    <scope>NUCLEOTIDE SEQUENCE [LARGE SCALE GENOMIC DNA]</scope>
    <source>
        <strain evidence="1 2">CBS 135458</strain>
    </source>
</reference>
<organism evidence="1 2">
    <name type="scientific">Apiospora phragmitis</name>
    <dbReference type="NCBI Taxonomy" id="2905665"/>
    <lineage>
        <taxon>Eukaryota</taxon>
        <taxon>Fungi</taxon>
        <taxon>Dikarya</taxon>
        <taxon>Ascomycota</taxon>
        <taxon>Pezizomycotina</taxon>
        <taxon>Sordariomycetes</taxon>
        <taxon>Xylariomycetidae</taxon>
        <taxon>Amphisphaeriales</taxon>
        <taxon>Apiosporaceae</taxon>
        <taxon>Apiospora</taxon>
    </lineage>
</organism>
<proteinExistence type="predicted"/>
<sequence length="148" mass="15789">MYIKRPAAFSDSRTIPIRTAHQPPLSLSLFATDIDFETFIPINHTHSFNHLDTMEYSLALIATAVSLAAASSIGGLPGLPVDSVLNEAGKSVGPALGEADEQLGSTLDKVDEGQAIPLPPTVPLAPQVPRALSSPARALQGRWLWLKR</sequence>
<dbReference type="EMBL" id="JAQQWL010000008">
    <property type="protein sequence ID" value="KAK8061334.1"/>
    <property type="molecule type" value="Genomic_DNA"/>
</dbReference>
<protein>
    <submittedName>
        <fullName evidence="1">Uncharacterized protein</fullName>
    </submittedName>
</protein>
<dbReference type="Proteomes" id="UP001480595">
    <property type="component" value="Unassembled WGS sequence"/>
</dbReference>
<name>A0ABR1UQY3_9PEZI</name>
<evidence type="ECO:0000313" key="2">
    <source>
        <dbReference type="Proteomes" id="UP001480595"/>
    </source>
</evidence>
<gene>
    <name evidence="1" type="ORF">PG994_007700</name>
</gene>
<comment type="caution">
    <text evidence="1">The sequence shown here is derived from an EMBL/GenBank/DDBJ whole genome shotgun (WGS) entry which is preliminary data.</text>
</comment>
<accession>A0ABR1UQY3</accession>